<comment type="caution">
    <text evidence="6">The sequence shown here is derived from an EMBL/GenBank/DDBJ whole genome shotgun (WGS) entry which is preliminary data.</text>
</comment>
<comment type="subcellular location">
    <subcellularLocation>
        <location evidence="1">Membrane</location>
    </subcellularLocation>
</comment>
<dbReference type="GO" id="GO:0007097">
    <property type="term" value="P:nuclear migration"/>
    <property type="evidence" value="ECO:0007669"/>
    <property type="project" value="TreeGrafter"/>
</dbReference>
<dbReference type="GO" id="GO:0034993">
    <property type="term" value="C:meiotic nuclear membrane microtubule tethering complex"/>
    <property type="evidence" value="ECO:0007669"/>
    <property type="project" value="TreeGrafter"/>
</dbReference>
<keyword evidence="3" id="KW-0677">Repeat</keyword>
<evidence type="ECO:0000256" key="3">
    <source>
        <dbReference type="ARBA" id="ARBA00022737"/>
    </source>
</evidence>
<dbReference type="GO" id="GO:0005737">
    <property type="term" value="C:cytoplasm"/>
    <property type="evidence" value="ECO:0007669"/>
    <property type="project" value="TreeGrafter"/>
</dbReference>
<sequence length="300" mass="34849">MSQLKQLQSTETLPSQEKLVQLEDIETAVQERLEGVTQLLHSGHDLVKETPFYQMPESAYALMDTIKIIEEAVRDERNVVLHKAALTAEYRQTLQEFAEIVRLSEALSDSKLAARNPPEASQELEKRQRFLFCLSHFLQVLDTLEPHLDLDTRSLCQDLHAELVVHAGTILDRAVNRQEIVEMTLASWNHLELQWNQEDEWFRQLQIPDTSNVISEAFTELTESLKDVLESMEHHRSVAAQLIESTRSLDCLFSDPGLETKFQERIMQLQEMINDTKSAYRRLLLAVDHWNQFHNFCYPH</sequence>
<dbReference type="EMBL" id="CAKKLH010000212">
    <property type="protein sequence ID" value="CAH0106022.1"/>
    <property type="molecule type" value="Genomic_DNA"/>
</dbReference>
<gene>
    <name evidence="6" type="ORF">DGAL_LOCUS9170</name>
</gene>
<dbReference type="Proteomes" id="UP000789390">
    <property type="component" value="Unassembled WGS sequence"/>
</dbReference>
<keyword evidence="2" id="KW-0812">Transmembrane</keyword>
<evidence type="ECO:0000256" key="5">
    <source>
        <dbReference type="ARBA" id="ARBA00023136"/>
    </source>
</evidence>
<evidence type="ECO:0000256" key="2">
    <source>
        <dbReference type="ARBA" id="ARBA00022692"/>
    </source>
</evidence>
<name>A0A8J2W5E7_9CRUS</name>
<keyword evidence="5" id="KW-0472">Membrane</keyword>
<organism evidence="6 7">
    <name type="scientific">Daphnia galeata</name>
    <dbReference type="NCBI Taxonomy" id="27404"/>
    <lineage>
        <taxon>Eukaryota</taxon>
        <taxon>Metazoa</taxon>
        <taxon>Ecdysozoa</taxon>
        <taxon>Arthropoda</taxon>
        <taxon>Crustacea</taxon>
        <taxon>Branchiopoda</taxon>
        <taxon>Diplostraca</taxon>
        <taxon>Cladocera</taxon>
        <taxon>Anomopoda</taxon>
        <taxon>Daphniidae</taxon>
        <taxon>Daphnia</taxon>
    </lineage>
</organism>
<dbReference type="PANTHER" id="PTHR47535">
    <property type="entry name" value="MUSCLE-SPECIFIC PROTEIN 300 KDA, ISOFORM G"/>
    <property type="match status" value="1"/>
</dbReference>
<dbReference type="InterPro" id="IPR052403">
    <property type="entry name" value="LINC-complex_assoc"/>
</dbReference>
<dbReference type="OrthoDB" id="6374710at2759"/>
<protein>
    <submittedName>
        <fullName evidence="6">Uncharacterized protein</fullName>
    </submittedName>
</protein>
<evidence type="ECO:0000313" key="6">
    <source>
        <dbReference type="EMBL" id="CAH0106022.1"/>
    </source>
</evidence>
<dbReference type="GO" id="GO:0051015">
    <property type="term" value="F:actin filament binding"/>
    <property type="evidence" value="ECO:0007669"/>
    <property type="project" value="TreeGrafter"/>
</dbReference>
<dbReference type="AlphaFoldDB" id="A0A8J2W5E7"/>
<evidence type="ECO:0000256" key="1">
    <source>
        <dbReference type="ARBA" id="ARBA00004370"/>
    </source>
</evidence>
<accession>A0A8J2W5E7</accession>
<evidence type="ECO:0000313" key="7">
    <source>
        <dbReference type="Proteomes" id="UP000789390"/>
    </source>
</evidence>
<keyword evidence="4" id="KW-1133">Transmembrane helix</keyword>
<keyword evidence="7" id="KW-1185">Reference proteome</keyword>
<proteinExistence type="predicted"/>
<dbReference type="GO" id="GO:0005640">
    <property type="term" value="C:nuclear outer membrane"/>
    <property type="evidence" value="ECO:0007669"/>
    <property type="project" value="TreeGrafter"/>
</dbReference>
<evidence type="ECO:0000256" key="4">
    <source>
        <dbReference type="ARBA" id="ARBA00022989"/>
    </source>
</evidence>
<dbReference type="PANTHER" id="PTHR47535:SF10">
    <property type="entry name" value="MUSCLE-SPECIFIC PROTEIN 300 KDA"/>
    <property type="match status" value="1"/>
</dbReference>
<reference evidence="6" key="1">
    <citation type="submission" date="2021-11" db="EMBL/GenBank/DDBJ databases">
        <authorList>
            <person name="Schell T."/>
        </authorList>
    </citation>
    <scope>NUCLEOTIDE SEQUENCE</scope>
    <source>
        <strain evidence="6">M5</strain>
    </source>
</reference>